<organism evidence="2 3">
    <name type="scientific">Parachlamydia acanthamoebae</name>
    <dbReference type="NCBI Taxonomy" id="83552"/>
    <lineage>
        <taxon>Bacteria</taxon>
        <taxon>Pseudomonadati</taxon>
        <taxon>Chlamydiota</taxon>
        <taxon>Chlamydiia</taxon>
        <taxon>Parachlamydiales</taxon>
        <taxon>Parachlamydiaceae</taxon>
        <taxon>Parachlamydia</taxon>
    </lineage>
</organism>
<accession>A0A0C1C9I5</accession>
<sequence>MIEKKKTGEKASKTVKEAIVKKVSVAPAKKSVSIAKKSDENEVPIKEPTISKEHKAQPWIKVQTAEGWKRERRKEKMASKKE</sequence>
<dbReference type="PATRIC" id="fig|83552.4.peg.1141"/>
<evidence type="ECO:0000256" key="1">
    <source>
        <dbReference type="SAM" id="MobiDB-lite"/>
    </source>
</evidence>
<dbReference type="EMBL" id="JSAM01000069">
    <property type="protein sequence ID" value="KIA77675.1"/>
    <property type="molecule type" value="Genomic_DNA"/>
</dbReference>
<dbReference type="Proteomes" id="UP000031307">
    <property type="component" value="Unassembled WGS sequence"/>
</dbReference>
<gene>
    <name evidence="2" type="ORF">DB43_FZ00040</name>
</gene>
<reference evidence="2 3" key="1">
    <citation type="journal article" date="2014" name="Mol. Biol. Evol.">
        <title>Massive expansion of Ubiquitination-related gene families within the Chlamydiae.</title>
        <authorList>
            <person name="Domman D."/>
            <person name="Collingro A."/>
            <person name="Lagkouvardos I."/>
            <person name="Gehre L."/>
            <person name="Weinmaier T."/>
            <person name="Rattei T."/>
            <person name="Subtil A."/>
            <person name="Horn M."/>
        </authorList>
    </citation>
    <scope>NUCLEOTIDE SEQUENCE [LARGE SCALE GENOMIC DNA]</scope>
    <source>
        <strain evidence="2 3">OEW1</strain>
    </source>
</reference>
<proteinExistence type="predicted"/>
<protein>
    <submittedName>
        <fullName evidence="2">Uncharacterized protein</fullName>
    </submittedName>
</protein>
<feature type="region of interest" description="Disordered" evidence="1">
    <location>
        <begin position="37"/>
        <end position="82"/>
    </location>
</feature>
<feature type="compositionally biased region" description="Basic and acidic residues" evidence="1">
    <location>
        <begin position="37"/>
        <end position="56"/>
    </location>
</feature>
<evidence type="ECO:0000313" key="2">
    <source>
        <dbReference type="EMBL" id="KIA77675.1"/>
    </source>
</evidence>
<dbReference type="AlphaFoldDB" id="A0A0C1C9I5"/>
<name>A0A0C1C9I5_9BACT</name>
<evidence type="ECO:0000313" key="3">
    <source>
        <dbReference type="Proteomes" id="UP000031307"/>
    </source>
</evidence>
<dbReference type="RefSeq" id="WP_013925093.1">
    <property type="nucleotide sequence ID" value="NZ_BAWW01000002.1"/>
</dbReference>
<comment type="caution">
    <text evidence="2">The sequence shown here is derived from an EMBL/GenBank/DDBJ whole genome shotgun (WGS) entry which is preliminary data.</text>
</comment>